<name>A0A1S8L9K6_9CLOT</name>
<evidence type="ECO:0000313" key="1">
    <source>
        <dbReference type="EMBL" id="URZ11020.1"/>
    </source>
</evidence>
<protein>
    <submittedName>
        <fullName evidence="1">Uncharacterized protein</fullName>
    </submittedName>
</protein>
<keyword evidence="2" id="KW-1185">Reference proteome</keyword>
<dbReference type="KEGG" id="crw:CROST_017360"/>
<dbReference type="InterPro" id="IPR026413">
    <property type="entry name" value="CXXX_rpt_assoc"/>
</dbReference>
<dbReference type="NCBIfam" id="TIGR04116">
    <property type="entry name" value="CXXX_rpt_assoc"/>
    <property type="match status" value="1"/>
</dbReference>
<accession>A0A1S8L9K6</accession>
<dbReference type="AlphaFoldDB" id="A0A1S8L9K6"/>
<proteinExistence type="predicted"/>
<dbReference type="Proteomes" id="UP000190951">
    <property type="component" value="Chromosome"/>
</dbReference>
<sequence>MLNEKVGTVTEMEKDEILGLYERKLALQELAITLNNPEFDENSMNKLYEKIVSDLGRTNVYFEQWWKEKSSKYQWEFIEGYEWSIDFKTCEIYLNKKDSCCS</sequence>
<organism evidence="1 2">
    <name type="scientific">Clostridium felsineum</name>
    <dbReference type="NCBI Taxonomy" id="36839"/>
    <lineage>
        <taxon>Bacteria</taxon>
        <taxon>Bacillati</taxon>
        <taxon>Bacillota</taxon>
        <taxon>Clostridia</taxon>
        <taxon>Eubacteriales</taxon>
        <taxon>Clostridiaceae</taxon>
        <taxon>Clostridium</taxon>
    </lineage>
</organism>
<dbReference type="RefSeq" id="WP_077836197.1">
    <property type="nucleotide sequence ID" value="NZ_CP096983.1"/>
</dbReference>
<reference evidence="1 2" key="1">
    <citation type="submission" date="2022-04" db="EMBL/GenBank/DDBJ databases">
        <title>Genome sequence of C. roseum typestrain.</title>
        <authorList>
            <person name="Poehlein A."/>
            <person name="Schoch T."/>
            <person name="Duerre P."/>
            <person name="Daniel R."/>
        </authorList>
    </citation>
    <scope>NUCLEOTIDE SEQUENCE [LARGE SCALE GENOMIC DNA]</scope>
    <source>
        <strain evidence="1 2">DSM 7320</strain>
    </source>
</reference>
<gene>
    <name evidence="1" type="ORF">CROST_017360</name>
</gene>
<dbReference type="EMBL" id="CP096983">
    <property type="protein sequence ID" value="URZ11020.1"/>
    <property type="molecule type" value="Genomic_DNA"/>
</dbReference>
<dbReference type="STRING" id="84029.CROST_33480"/>
<evidence type="ECO:0000313" key="2">
    <source>
        <dbReference type="Proteomes" id="UP000190951"/>
    </source>
</evidence>